<dbReference type="Gene3D" id="4.10.60.10">
    <property type="entry name" value="Zinc finger, CCHC-type"/>
    <property type="match status" value="1"/>
</dbReference>
<reference evidence="4 5" key="1">
    <citation type="submission" date="2020-06" db="EMBL/GenBank/DDBJ databases">
        <authorList>
            <person name="Li R."/>
            <person name="Bekaert M."/>
        </authorList>
    </citation>
    <scope>NUCLEOTIDE SEQUENCE [LARGE SCALE GENOMIC DNA]</scope>
    <source>
        <strain evidence="5">wild</strain>
    </source>
</reference>
<dbReference type="EMBL" id="CACVKT020000543">
    <property type="protein sequence ID" value="CAC5360118.1"/>
    <property type="molecule type" value="Genomic_DNA"/>
</dbReference>
<proteinExistence type="predicted"/>
<gene>
    <name evidence="4" type="ORF">MCOR_2716</name>
</gene>
<evidence type="ECO:0000259" key="3">
    <source>
        <dbReference type="PROSITE" id="PS50158"/>
    </source>
</evidence>
<dbReference type="Proteomes" id="UP000507470">
    <property type="component" value="Unassembled WGS sequence"/>
</dbReference>
<organism evidence="4 5">
    <name type="scientific">Mytilus coruscus</name>
    <name type="common">Sea mussel</name>
    <dbReference type="NCBI Taxonomy" id="42192"/>
    <lineage>
        <taxon>Eukaryota</taxon>
        <taxon>Metazoa</taxon>
        <taxon>Spiralia</taxon>
        <taxon>Lophotrochozoa</taxon>
        <taxon>Mollusca</taxon>
        <taxon>Bivalvia</taxon>
        <taxon>Autobranchia</taxon>
        <taxon>Pteriomorphia</taxon>
        <taxon>Mytilida</taxon>
        <taxon>Mytiloidea</taxon>
        <taxon>Mytilidae</taxon>
        <taxon>Mytilinae</taxon>
        <taxon>Mytilus</taxon>
    </lineage>
</organism>
<keyword evidence="1" id="KW-0862">Zinc</keyword>
<dbReference type="InterPro" id="IPR001878">
    <property type="entry name" value="Znf_CCHC"/>
</dbReference>
<keyword evidence="1" id="KW-0863">Zinc-finger</keyword>
<dbReference type="GO" id="GO:0008270">
    <property type="term" value="F:zinc ion binding"/>
    <property type="evidence" value="ECO:0007669"/>
    <property type="project" value="UniProtKB-KW"/>
</dbReference>
<dbReference type="PROSITE" id="PS50158">
    <property type="entry name" value="ZF_CCHC"/>
    <property type="match status" value="1"/>
</dbReference>
<dbReference type="SMART" id="SM00343">
    <property type="entry name" value="ZnF_C2HC"/>
    <property type="match status" value="1"/>
</dbReference>
<dbReference type="AlphaFoldDB" id="A0A6J8A3J7"/>
<dbReference type="InterPro" id="IPR036875">
    <property type="entry name" value="Znf_CCHC_sf"/>
</dbReference>
<accession>A0A6J8A3J7</accession>
<evidence type="ECO:0000313" key="4">
    <source>
        <dbReference type="EMBL" id="CAC5360118.1"/>
    </source>
</evidence>
<keyword evidence="5" id="KW-1185">Reference proteome</keyword>
<feature type="domain" description="CCHC-type" evidence="3">
    <location>
        <begin position="53"/>
        <end position="69"/>
    </location>
</feature>
<dbReference type="OrthoDB" id="10321746at2759"/>
<name>A0A6J8A3J7_MYTCO</name>
<evidence type="ECO:0000256" key="2">
    <source>
        <dbReference type="SAM" id="Coils"/>
    </source>
</evidence>
<dbReference type="Pfam" id="PF00098">
    <property type="entry name" value="zf-CCHC"/>
    <property type="match status" value="1"/>
</dbReference>
<dbReference type="SUPFAM" id="SSF57756">
    <property type="entry name" value="Retrovirus zinc finger-like domains"/>
    <property type="match status" value="1"/>
</dbReference>
<keyword evidence="2" id="KW-0175">Coiled coil</keyword>
<sequence length="250" mass="29623">MNIHGIPIVYGRNHPRQENSVNREKEFKGVAYDESNFQRPQTNSTLVRHVNFKCFRCGKFGHFKVNCTSPNKVPKSTKRKERDSIRLRVFLAKKMNNDFPFSNLDDKNFQITVTKTNLPVKMEMNSLKINIQKLRKEIAEHEKEIVNKNSRISDLTLSLEVKEEMHDEEVEQLENFIKFQGEQNEELEKQRRFAESTLFSVQTSVESANRGLYKELQQEKQTVQEWIKICEKQSEVITHYRSLWENVKLK</sequence>
<evidence type="ECO:0000256" key="1">
    <source>
        <dbReference type="PROSITE-ProRule" id="PRU00047"/>
    </source>
</evidence>
<feature type="coiled-coil region" evidence="2">
    <location>
        <begin position="124"/>
        <end position="197"/>
    </location>
</feature>
<dbReference type="GO" id="GO:0003676">
    <property type="term" value="F:nucleic acid binding"/>
    <property type="evidence" value="ECO:0007669"/>
    <property type="project" value="InterPro"/>
</dbReference>
<keyword evidence="1" id="KW-0479">Metal-binding</keyword>
<protein>
    <recommendedName>
        <fullName evidence="3">CCHC-type domain-containing protein</fullName>
    </recommendedName>
</protein>
<evidence type="ECO:0000313" key="5">
    <source>
        <dbReference type="Proteomes" id="UP000507470"/>
    </source>
</evidence>